<reference evidence="1" key="1">
    <citation type="submission" date="2020-08" db="EMBL/GenBank/DDBJ databases">
        <title>Multicomponent nature underlies the extraordinary mechanical properties of spider dragline silk.</title>
        <authorList>
            <person name="Kono N."/>
            <person name="Nakamura H."/>
            <person name="Mori M."/>
            <person name="Yoshida Y."/>
            <person name="Ohtoshi R."/>
            <person name="Malay A.D."/>
            <person name="Moran D.A.P."/>
            <person name="Tomita M."/>
            <person name="Numata K."/>
            <person name="Arakawa K."/>
        </authorList>
    </citation>
    <scope>NUCLEOTIDE SEQUENCE</scope>
</reference>
<gene>
    <name evidence="1" type="ORF">TNIN_497321</name>
</gene>
<dbReference type="AlphaFoldDB" id="A0A8X6X904"/>
<sequence>MCFELPVNKREISTNETIDSSNALIAEKHSEAILLQAVFVNIGANGKQKCVQALIDSGSQNSHILKKTAEELGLVPVSKRSLAHSLFGGVKTQVKDHGLYEIKLKSPNGKYSLGIQVLDQLFICGKISGLKRGLWNKELREKKIWIADYGEGSPEIVLLIGADFCAQLFTGLIHKLECGLIACETYLGWVLMGRTSNISKVHHSQVLLKVSRCLHLVRK</sequence>
<dbReference type="Proteomes" id="UP000886998">
    <property type="component" value="Unassembled WGS sequence"/>
</dbReference>
<keyword evidence="2" id="KW-1185">Reference proteome</keyword>
<evidence type="ECO:0000313" key="1">
    <source>
        <dbReference type="EMBL" id="GFY48894.1"/>
    </source>
</evidence>
<dbReference type="InterPro" id="IPR021109">
    <property type="entry name" value="Peptidase_aspartic_dom_sf"/>
</dbReference>
<comment type="caution">
    <text evidence="1">The sequence shown here is derived from an EMBL/GenBank/DDBJ whole genome shotgun (WGS) entry which is preliminary data.</text>
</comment>
<organism evidence="1 2">
    <name type="scientific">Trichonephila inaurata madagascariensis</name>
    <dbReference type="NCBI Taxonomy" id="2747483"/>
    <lineage>
        <taxon>Eukaryota</taxon>
        <taxon>Metazoa</taxon>
        <taxon>Ecdysozoa</taxon>
        <taxon>Arthropoda</taxon>
        <taxon>Chelicerata</taxon>
        <taxon>Arachnida</taxon>
        <taxon>Araneae</taxon>
        <taxon>Araneomorphae</taxon>
        <taxon>Entelegynae</taxon>
        <taxon>Araneoidea</taxon>
        <taxon>Nephilidae</taxon>
        <taxon>Trichonephila</taxon>
        <taxon>Trichonephila inaurata</taxon>
    </lineage>
</organism>
<dbReference type="Gene3D" id="2.40.70.10">
    <property type="entry name" value="Acid Proteases"/>
    <property type="match status" value="1"/>
</dbReference>
<accession>A0A8X6X904</accession>
<dbReference type="EMBL" id="BMAV01006688">
    <property type="protein sequence ID" value="GFY48894.1"/>
    <property type="molecule type" value="Genomic_DNA"/>
</dbReference>
<proteinExistence type="predicted"/>
<protein>
    <submittedName>
        <fullName evidence="1">DUF1758 domain-containing protein</fullName>
    </submittedName>
</protein>
<dbReference type="OrthoDB" id="6433338at2759"/>
<name>A0A8X6X904_9ARAC</name>
<evidence type="ECO:0000313" key="2">
    <source>
        <dbReference type="Proteomes" id="UP000886998"/>
    </source>
</evidence>